<feature type="compositionally biased region" description="Polar residues" evidence="1">
    <location>
        <begin position="93"/>
        <end position="105"/>
    </location>
</feature>
<organism evidence="2 3">
    <name type="scientific">Athelia psychrophila</name>
    <dbReference type="NCBI Taxonomy" id="1759441"/>
    <lineage>
        <taxon>Eukaryota</taxon>
        <taxon>Fungi</taxon>
        <taxon>Dikarya</taxon>
        <taxon>Basidiomycota</taxon>
        <taxon>Agaricomycotina</taxon>
        <taxon>Agaricomycetes</taxon>
        <taxon>Agaricomycetidae</taxon>
        <taxon>Atheliales</taxon>
        <taxon>Atheliaceae</taxon>
        <taxon>Athelia</taxon>
    </lineage>
</organism>
<evidence type="ECO:0000313" key="3">
    <source>
        <dbReference type="Proteomes" id="UP000076532"/>
    </source>
</evidence>
<feature type="region of interest" description="Disordered" evidence="1">
    <location>
        <begin position="162"/>
        <end position="192"/>
    </location>
</feature>
<feature type="compositionally biased region" description="Low complexity" evidence="1">
    <location>
        <begin position="111"/>
        <end position="128"/>
    </location>
</feature>
<gene>
    <name evidence="2" type="ORF">FIBSPDRAFT_580167</name>
</gene>
<keyword evidence="3" id="KW-1185">Reference proteome</keyword>
<dbReference type="AlphaFoldDB" id="A0A166UKK7"/>
<protein>
    <submittedName>
        <fullName evidence="2">Uncharacterized protein</fullName>
    </submittedName>
</protein>
<dbReference type="EMBL" id="KV417488">
    <property type="protein sequence ID" value="KZP31783.1"/>
    <property type="molecule type" value="Genomic_DNA"/>
</dbReference>
<evidence type="ECO:0000313" key="2">
    <source>
        <dbReference type="EMBL" id="KZP31783.1"/>
    </source>
</evidence>
<proteinExistence type="predicted"/>
<name>A0A166UKK7_9AGAM</name>
<accession>A0A166UKK7</accession>
<dbReference type="Proteomes" id="UP000076532">
    <property type="component" value="Unassembled WGS sequence"/>
</dbReference>
<feature type="region of interest" description="Disordered" evidence="1">
    <location>
        <begin position="87"/>
        <end position="128"/>
    </location>
</feature>
<sequence>MPGANYMGGKRSVFWIRLISQLMPLRIRNAAMARSRDATGRVQKGYFGRQRMEALTRGLQAEQNDSPNGGLHLRSCSIDLAHAQHDAPLDDTSYPSPTTPQSNPIENRLPSSSGSKTHGSSSSRSSIRSSKVLLAMDTTEPIFMRAERNRLLAIPDFAGLSKREHIRPNTPPPPKNRSTTMQATPGRSTPWPRMAISPAPLITRHNCILLSPLPRRPSLLPRPR</sequence>
<reference evidence="2 3" key="1">
    <citation type="journal article" date="2016" name="Mol. Biol. Evol.">
        <title>Comparative Genomics of Early-Diverging Mushroom-Forming Fungi Provides Insights into the Origins of Lignocellulose Decay Capabilities.</title>
        <authorList>
            <person name="Nagy L.G."/>
            <person name="Riley R."/>
            <person name="Tritt A."/>
            <person name="Adam C."/>
            <person name="Daum C."/>
            <person name="Floudas D."/>
            <person name="Sun H."/>
            <person name="Yadav J.S."/>
            <person name="Pangilinan J."/>
            <person name="Larsson K.H."/>
            <person name="Matsuura K."/>
            <person name="Barry K."/>
            <person name="Labutti K."/>
            <person name="Kuo R."/>
            <person name="Ohm R.A."/>
            <person name="Bhattacharya S.S."/>
            <person name="Shirouzu T."/>
            <person name="Yoshinaga Y."/>
            <person name="Martin F.M."/>
            <person name="Grigoriev I.V."/>
            <person name="Hibbett D.S."/>
        </authorList>
    </citation>
    <scope>NUCLEOTIDE SEQUENCE [LARGE SCALE GENOMIC DNA]</scope>
    <source>
        <strain evidence="2 3">CBS 109695</strain>
    </source>
</reference>
<feature type="compositionally biased region" description="Polar residues" evidence="1">
    <location>
        <begin position="176"/>
        <end position="187"/>
    </location>
</feature>
<dbReference type="OrthoDB" id="3260134at2759"/>
<evidence type="ECO:0000256" key="1">
    <source>
        <dbReference type="SAM" id="MobiDB-lite"/>
    </source>
</evidence>